<dbReference type="KEGG" id="salj:SMD11_6166"/>
<dbReference type="InterPro" id="IPR050791">
    <property type="entry name" value="Aldo-Keto_reductase"/>
</dbReference>
<dbReference type="EMBL" id="CP021744">
    <property type="protein sequence ID" value="ARZ71742.1"/>
    <property type="molecule type" value="Genomic_DNA"/>
</dbReference>
<accession>A0A1Z2LBT0</accession>
<dbReference type="GO" id="GO:0016491">
    <property type="term" value="F:oxidoreductase activity"/>
    <property type="evidence" value="ECO:0007669"/>
    <property type="project" value="UniProtKB-KW"/>
</dbReference>
<dbReference type="GO" id="GO:0005737">
    <property type="term" value="C:cytoplasm"/>
    <property type="evidence" value="ECO:0007669"/>
    <property type="project" value="TreeGrafter"/>
</dbReference>
<dbReference type="CDD" id="cd19076">
    <property type="entry name" value="AKR_AKR13A_13D"/>
    <property type="match status" value="1"/>
</dbReference>
<evidence type="ECO:0000313" key="4">
    <source>
        <dbReference type="Proteomes" id="UP000195755"/>
    </source>
</evidence>
<dbReference type="PANTHER" id="PTHR43625">
    <property type="entry name" value="AFLATOXIN B1 ALDEHYDE REDUCTASE"/>
    <property type="match status" value="1"/>
</dbReference>
<feature type="domain" description="NADP-dependent oxidoreductase" evidence="2">
    <location>
        <begin position="1"/>
        <end position="292"/>
    </location>
</feature>
<sequence>MGLGCMGMSEFYGAADEAESIATIRKALDLGVTFLDTADMYGPYTNEKLVGRAVAGRRETAFLATKFGVVRGPGPKDRRVDSTPEYAGRACEASLRRLGVDHLDLFYLHRRDPDVPIEETVGGMTELVAEGKVRYLGLSEVSSRTLRRACAAGPIAALQSEYSLFTRGLEEDILPAARKLGVALVPYAPLGRGLLTGAVTSVHTLAADDIRRDQPRFQGANLATNLALAERVRTLAASVGCTPAQLALAWVLAQGDTVIPIPGVRRGGHLEENVLALDLRLSAEEVRAITEAVPEAAGARAPDLSRLEK</sequence>
<dbReference type="AlphaFoldDB" id="A0A1Z2LBT0"/>
<protein>
    <submittedName>
        <fullName evidence="3">Aldo/keto reductase</fullName>
    </submittedName>
</protein>
<gene>
    <name evidence="3" type="ORF">SMD11_6166</name>
</gene>
<evidence type="ECO:0000256" key="1">
    <source>
        <dbReference type="ARBA" id="ARBA00023002"/>
    </source>
</evidence>
<evidence type="ECO:0000313" key="3">
    <source>
        <dbReference type="EMBL" id="ARZ71742.1"/>
    </source>
</evidence>
<dbReference type="PANTHER" id="PTHR43625:SF40">
    <property type="entry name" value="ALDO-KETO REDUCTASE YAKC [NADP(+)]"/>
    <property type="match status" value="1"/>
</dbReference>
<dbReference type="PRINTS" id="PR00069">
    <property type="entry name" value="ALDKETRDTASE"/>
</dbReference>
<dbReference type="Proteomes" id="UP000195755">
    <property type="component" value="Chromosome"/>
</dbReference>
<dbReference type="RefSeq" id="WP_234366231.1">
    <property type="nucleotide sequence ID" value="NZ_CP021744.1"/>
</dbReference>
<reference evidence="3 4" key="1">
    <citation type="submission" date="2017-06" db="EMBL/GenBank/DDBJ databases">
        <title>Streptomyces albireticuli Genome sequencing and assembly.</title>
        <authorList>
            <person name="Wang Y."/>
            <person name="Du B."/>
            <person name="Ding Y."/>
            <person name="Liu H."/>
            <person name="Hou Q."/>
            <person name="Liu K."/>
            <person name="Yao L."/>
            <person name="Wang C."/>
        </authorList>
    </citation>
    <scope>NUCLEOTIDE SEQUENCE [LARGE SCALE GENOMIC DNA]</scope>
    <source>
        <strain evidence="3 4">MDJK11</strain>
    </source>
</reference>
<dbReference type="Gene3D" id="3.20.20.100">
    <property type="entry name" value="NADP-dependent oxidoreductase domain"/>
    <property type="match status" value="1"/>
</dbReference>
<proteinExistence type="predicted"/>
<evidence type="ECO:0000259" key="2">
    <source>
        <dbReference type="Pfam" id="PF00248"/>
    </source>
</evidence>
<dbReference type="InterPro" id="IPR036812">
    <property type="entry name" value="NAD(P)_OxRdtase_dom_sf"/>
</dbReference>
<dbReference type="Pfam" id="PF00248">
    <property type="entry name" value="Aldo_ket_red"/>
    <property type="match status" value="1"/>
</dbReference>
<dbReference type="SUPFAM" id="SSF51430">
    <property type="entry name" value="NAD(P)-linked oxidoreductase"/>
    <property type="match status" value="1"/>
</dbReference>
<dbReference type="InterPro" id="IPR023210">
    <property type="entry name" value="NADP_OxRdtase_dom"/>
</dbReference>
<name>A0A1Z2LBT0_9ACTN</name>
<keyword evidence="1" id="KW-0560">Oxidoreductase</keyword>
<organism evidence="3 4">
    <name type="scientific">Streptomyces albireticuli</name>
    <dbReference type="NCBI Taxonomy" id="1940"/>
    <lineage>
        <taxon>Bacteria</taxon>
        <taxon>Bacillati</taxon>
        <taxon>Actinomycetota</taxon>
        <taxon>Actinomycetes</taxon>
        <taxon>Kitasatosporales</taxon>
        <taxon>Streptomycetaceae</taxon>
        <taxon>Streptomyces</taxon>
    </lineage>
</organism>
<dbReference type="InterPro" id="IPR020471">
    <property type="entry name" value="AKR"/>
</dbReference>